<evidence type="ECO:0000313" key="3">
    <source>
        <dbReference type="Proteomes" id="UP001266305"/>
    </source>
</evidence>
<dbReference type="EMBL" id="JASSZA010000011">
    <property type="protein sequence ID" value="KAK2098037.1"/>
    <property type="molecule type" value="Genomic_DNA"/>
</dbReference>
<accession>A0ABQ9ULR6</accession>
<proteinExistence type="predicted"/>
<gene>
    <name evidence="2" type="ORF">P7K49_023488</name>
</gene>
<dbReference type="Proteomes" id="UP001266305">
    <property type="component" value="Unassembled WGS sequence"/>
</dbReference>
<keyword evidence="3" id="KW-1185">Reference proteome</keyword>
<sequence length="90" mass="10463">MEPELLLPDSGAEKTHSPERHNTSHSCILRKELWWPGAPFTPSLSVPQVFPDAKTVPKIKDKLNDENQVEDQIFDYLDEAHYFPPFWPFD</sequence>
<feature type="region of interest" description="Disordered" evidence="1">
    <location>
        <begin position="1"/>
        <end position="24"/>
    </location>
</feature>
<evidence type="ECO:0000256" key="1">
    <source>
        <dbReference type="SAM" id="MobiDB-lite"/>
    </source>
</evidence>
<protein>
    <submittedName>
        <fullName evidence="2">Uncharacterized protein</fullName>
    </submittedName>
</protein>
<comment type="caution">
    <text evidence="2">The sequence shown here is derived from an EMBL/GenBank/DDBJ whole genome shotgun (WGS) entry which is preliminary data.</text>
</comment>
<name>A0ABQ9ULR6_SAGOE</name>
<feature type="compositionally biased region" description="Basic and acidic residues" evidence="1">
    <location>
        <begin position="11"/>
        <end position="22"/>
    </location>
</feature>
<reference evidence="2 3" key="1">
    <citation type="submission" date="2023-05" db="EMBL/GenBank/DDBJ databases">
        <title>B98-5 Cell Line De Novo Hybrid Assembly: An Optical Mapping Approach.</title>
        <authorList>
            <person name="Kananen K."/>
            <person name="Auerbach J.A."/>
            <person name="Kautto E."/>
            <person name="Blachly J.S."/>
        </authorList>
    </citation>
    <scope>NUCLEOTIDE SEQUENCE [LARGE SCALE GENOMIC DNA]</scope>
    <source>
        <strain evidence="2">B95-8</strain>
        <tissue evidence="2">Cell line</tissue>
    </source>
</reference>
<organism evidence="2 3">
    <name type="scientific">Saguinus oedipus</name>
    <name type="common">Cotton-top tamarin</name>
    <name type="synonym">Oedipomidas oedipus</name>
    <dbReference type="NCBI Taxonomy" id="9490"/>
    <lineage>
        <taxon>Eukaryota</taxon>
        <taxon>Metazoa</taxon>
        <taxon>Chordata</taxon>
        <taxon>Craniata</taxon>
        <taxon>Vertebrata</taxon>
        <taxon>Euteleostomi</taxon>
        <taxon>Mammalia</taxon>
        <taxon>Eutheria</taxon>
        <taxon>Euarchontoglires</taxon>
        <taxon>Primates</taxon>
        <taxon>Haplorrhini</taxon>
        <taxon>Platyrrhini</taxon>
        <taxon>Cebidae</taxon>
        <taxon>Callitrichinae</taxon>
        <taxon>Saguinus</taxon>
    </lineage>
</organism>
<evidence type="ECO:0000313" key="2">
    <source>
        <dbReference type="EMBL" id="KAK2098037.1"/>
    </source>
</evidence>